<feature type="transmembrane region" description="Helical" evidence="10">
    <location>
        <begin position="401"/>
        <end position="425"/>
    </location>
</feature>
<keyword evidence="14" id="KW-1185">Reference proteome</keyword>
<evidence type="ECO:0000256" key="1">
    <source>
        <dbReference type="ARBA" id="ARBA00004141"/>
    </source>
</evidence>
<keyword evidence="4 8" id="KW-0547">Nucleotide-binding</keyword>
<feature type="region of interest" description="Disordered" evidence="9">
    <location>
        <begin position="521"/>
        <end position="556"/>
    </location>
</feature>
<evidence type="ECO:0000256" key="2">
    <source>
        <dbReference type="ARBA" id="ARBA00022527"/>
    </source>
</evidence>
<evidence type="ECO:0000259" key="12">
    <source>
        <dbReference type="PROSITE" id="PS50850"/>
    </source>
</evidence>
<dbReference type="Pfam" id="PF07714">
    <property type="entry name" value="PK_Tyr_Ser-Thr"/>
    <property type="match status" value="1"/>
</dbReference>
<proteinExistence type="predicted"/>
<comment type="caution">
    <text evidence="13">The sequence shown here is derived from an EMBL/GenBank/DDBJ whole genome shotgun (WGS) entry which is preliminary data.</text>
</comment>
<reference evidence="13 14" key="1">
    <citation type="journal article" date="2020" name="ISME J.">
        <title>Uncovering the hidden diversity of litter-decomposition mechanisms in mushroom-forming fungi.</title>
        <authorList>
            <person name="Floudas D."/>
            <person name="Bentzer J."/>
            <person name="Ahren D."/>
            <person name="Johansson T."/>
            <person name="Persson P."/>
            <person name="Tunlid A."/>
        </authorList>
    </citation>
    <scope>NUCLEOTIDE SEQUENCE [LARGE SCALE GENOMIC DNA]</scope>
    <source>
        <strain evidence="13 14">CBS 175.51</strain>
    </source>
</reference>
<dbReference type="FunFam" id="1.20.1250.20:FF:000011">
    <property type="entry name" value="MFS multidrug transporter, putative"/>
    <property type="match status" value="1"/>
</dbReference>
<dbReference type="InterPro" id="IPR017441">
    <property type="entry name" value="Protein_kinase_ATP_BS"/>
</dbReference>
<keyword evidence="3 10" id="KW-0812">Transmembrane</keyword>
<evidence type="ECO:0000256" key="3">
    <source>
        <dbReference type="ARBA" id="ARBA00022692"/>
    </source>
</evidence>
<dbReference type="InterPro" id="IPR008271">
    <property type="entry name" value="Ser/Thr_kinase_AS"/>
</dbReference>
<feature type="region of interest" description="Disordered" evidence="9">
    <location>
        <begin position="1448"/>
        <end position="1473"/>
    </location>
</feature>
<sequence>MLTQPGSARLIGHNSTLEEPTFSLNLDTRPVLLGEGEQDHIIVSWEDGDPENPHSWSRSKRWYITTLSSVLVLNATFASSAPTGVIPVLTERLKMSHELGVLTISLFVAGYCLGPLLWAPLSEKFGRKPIFAFTFLAYTLFQVGNALAKNSTSVLIFRLLGGIFAAAPLSNSGAVIGDIWDARTRGKALALFTLAPFAGPAMGPAISGYFMVFHVDWRWVFWLLSIFAGLCFALIVFTLPETYGPILLHRKAERLCKATGDTRYRSPLDVSRVNLTRKAKDVLFQPFRVLAQELMLVAITAYMSFLYGTVYLFIQAYPIVFTQSHELSPGVSGLMLLNLPIGASIGVIIYLLWVDPRYERAIQKHSPHPVPPEIRLEMALVSTPLFAISFFWFGWTSYPSIPFVVPLLSGVVMGLAICLIFIALVNYIVDAYLLVAASALAANTVFRSMAGAAFPLFATQMFEALNPRNPRSSHASDDSFKILPEITPPFARADHAASTPPSSRMSPSNLAMTRPAATYHESASLYEIPQERSSSLRRARDSASTPEPWLKSGVKNGLPESFKPAKHVFDQSTIRPRPWRVGDAFEGPTPSMAKEASYCSDNSVPPEQTDAYENTEQSLREAIKAVTMLTMDVVVKILDSGILLYVPIPGLEAVAQVLVRTWTIVRTVSNNRLRMLRLTQRCAHILLSIKEDVQDAGERVHSSLQRALDTLLRAFDKVRVLAETQKEAPFLKRLLGRKEIEGQFASCDEELNNALKLFSLSVQISTMKLVQETTDNLRKQNDALASQNHELLLLCSPRPSNHSTESVEQTLSTTSSTTPPSDHESIEARFAVSVPASDSTNNRTAEVRRSRSPNTSRPVVHRATASSRSKQVASRRPSPEPRAGIQIPTRTASSSSRRRNTSKDSSPSRRYPSEPNGLLDPGEDLMAKIIDHQRMQNEFDHHGDMADFRQLIKETLDAGKDSFIIKLLQIDVKDFPQAIVVLQHELHEHQNGTGKSNLPLDDPELHQHFIRRGVDAMKRMTQSDDIEQCQADWTINKFKILELETIGYGSFSTVRRGLWNNQVVAIKILSPKTKRTVFENEMRIWKGLSHPNILPLFGASNAMEEPLFFVSLYAKHGNLVDFLHALRQRDLEGVFGALLREVNANAEVKKKHWRKKSNSLMREQAHHNRWYGSGSPSNVDVEKFYTLPLSKSDSKFNRCHVLKDGDIFRFMLDIALGMEYLHENGVLHGDLKASNILVNNDLSGVISDFGQSERRTDIYRASGWTPKGTARWKAPELLVGSGGDLTSAVDVYAFAITCIEIMSMGGVPWGSTEDSFLSHRIVVENLRPPIPSDFKDSGLEPLFDAWWNRDPDLRPEFREIVGSVQALLDEAEEGALEDVRRKSQKLGMSPPMLSPEFRKVTEHIPMTFEQSLIAPSPSSADYQDTGKSYYQPAWVSSDFSDTHLSPSSLEYDQYSSSSSNNMPTPMRLSSSLTESSRVGWEAIESPQYGYSQSASSLPGPSTTFTETQPERHQPSGTVHVGTAGIIRQVSEDDLEPSFVRIDFDESSPEETSLVQELNLQHEKIYRRVEHEFHWTLRIPLWNPVAVQVADVGYMHPTTREFVTLFNAFRPFHDPSDSSISIPSIQGFGDPVLKHTKISTQKSRKLFRTFTYKLYLQEGRPMAHCFCESPDWDYLQETKPPLAWLKASADTIVRIHANKHGITRGDLLLVVGSLQASRYSLFVSSNHPTGSVEFTANSGKKGRAWGSFDTDMEPRSSTSSRGYDGDYAGTITANRISEVSGPPKALFLAALRFPQDALAPTLV</sequence>
<dbReference type="InterPro" id="IPR011009">
    <property type="entry name" value="Kinase-like_dom_sf"/>
</dbReference>
<evidence type="ECO:0000256" key="7">
    <source>
        <dbReference type="ARBA" id="ARBA00023136"/>
    </source>
</evidence>
<dbReference type="InterPro" id="IPR036259">
    <property type="entry name" value="MFS_trans_sf"/>
</dbReference>
<dbReference type="SUPFAM" id="SSF56112">
    <property type="entry name" value="Protein kinase-like (PK-like)"/>
    <property type="match status" value="1"/>
</dbReference>
<dbReference type="InterPro" id="IPR011701">
    <property type="entry name" value="MFS"/>
</dbReference>
<comment type="subcellular location">
    <subcellularLocation>
        <location evidence="1">Membrane</location>
        <topology evidence="1">Multi-pass membrane protein</topology>
    </subcellularLocation>
</comment>
<dbReference type="GO" id="GO:0007166">
    <property type="term" value="P:cell surface receptor signaling pathway"/>
    <property type="evidence" value="ECO:0007669"/>
    <property type="project" value="InterPro"/>
</dbReference>
<dbReference type="GO" id="GO:0004674">
    <property type="term" value="F:protein serine/threonine kinase activity"/>
    <property type="evidence" value="ECO:0007669"/>
    <property type="project" value="UniProtKB-KW"/>
</dbReference>
<dbReference type="SMART" id="SM00220">
    <property type="entry name" value="S_TKc"/>
    <property type="match status" value="1"/>
</dbReference>
<protein>
    <submittedName>
        <fullName evidence="13">Uncharacterized protein</fullName>
    </submittedName>
</protein>
<dbReference type="Gene3D" id="1.20.930.20">
    <property type="entry name" value="Adaptor protein Cbl, N-terminal domain"/>
    <property type="match status" value="1"/>
</dbReference>
<feature type="transmembrane region" description="Helical" evidence="10">
    <location>
        <begin position="99"/>
        <end position="118"/>
    </location>
</feature>
<dbReference type="InterPro" id="IPR001245">
    <property type="entry name" value="Ser-Thr/Tyr_kinase_cat_dom"/>
</dbReference>
<feature type="transmembrane region" description="Helical" evidence="10">
    <location>
        <begin position="294"/>
        <end position="314"/>
    </location>
</feature>
<evidence type="ECO:0000256" key="5">
    <source>
        <dbReference type="ARBA" id="ARBA00022840"/>
    </source>
</evidence>
<dbReference type="EMBL" id="JAACJK010000163">
    <property type="protein sequence ID" value="KAF5325890.1"/>
    <property type="molecule type" value="Genomic_DNA"/>
</dbReference>
<keyword evidence="2" id="KW-0418">Kinase</keyword>
<dbReference type="PROSITE" id="PS50850">
    <property type="entry name" value="MFS"/>
    <property type="match status" value="1"/>
</dbReference>
<evidence type="ECO:0000256" key="10">
    <source>
        <dbReference type="SAM" id="Phobius"/>
    </source>
</evidence>
<keyword evidence="2" id="KW-0808">Transferase</keyword>
<dbReference type="CDD" id="cd21037">
    <property type="entry name" value="MLKL_NTD"/>
    <property type="match status" value="1"/>
</dbReference>
<dbReference type="GO" id="GO:0005886">
    <property type="term" value="C:plasma membrane"/>
    <property type="evidence" value="ECO:0007669"/>
    <property type="project" value="TreeGrafter"/>
</dbReference>
<feature type="transmembrane region" description="Helical" evidence="10">
    <location>
        <begin position="62"/>
        <end position="79"/>
    </location>
</feature>
<evidence type="ECO:0000259" key="11">
    <source>
        <dbReference type="PROSITE" id="PS50011"/>
    </source>
</evidence>
<dbReference type="InterPro" id="IPR059179">
    <property type="entry name" value="MLKL-like_MCAfunc"/>
</dbReference>
<dbReference type="Gene3D" id="1.20.1250.20">
    <property type="entry name" value="MFS general substrate transporter like domains"/>
    <property type="match status" value="1"/>
</dbReference>
<dbReference type="PANTHER" id="PTHR23502:SF173">
    <property type="entry name" value="MFS-MULTIDRUG-RESISTANCE TRANSPORTER-RELATED"/>
    <property type="match status" value="1"/>
</dbReference>
<dbReference type="InterPro" id="IPR000719">
    <property type="entry name" value="Prot_kinase_dom"/>
</dbReference>
<evidence type="ECO:0000256" key="9">
    <source>
        <dbReference type="SAM" id="MobiDB-lite"/>
    </source>
</evidence>
<organism evidence="13 14">
    <name type="scientific">Ephemerocybe angulata</name>
    <dbReference type="NCBI Taxonomy" id="980116"/>
    <lineage>
        <taxon>Eukaryota</taxon>
        <taxon>Fungi</taxon>
        <taxon>Dikarya</taxon>
        <taxon>Basidiomycota</taxon>
        <taxon>Agaricomycotina</taxon>
        <taxon>Agaricomycetes</taxon>
        <taxon>Agaricomycetidae</taxon>
        <taxon>Agaricales</taxon>
        <taxon>Agaricineae</taxon>
        <taxon>Psathyrellaceae</taxon>
        <taxon>Ephemerocybe</taxon>
    </lineage>
</organism>
<feature type="transmembrane region" description="Helical" evidence="10">
    <location>
        <begin position="432"/>
        <end position="458"/>
    </location>
</feature>
<evidence type="ECO:0000256" key="6">
    <source>
        <dbReference type="ARBA" id="ARBA00022989"/>
    </source>
</evidence>
<feature type="compositionally biased region" description="Polar residues" evidence="9">
    <location>
        <begin position="1490"/>
        <end position="1507"/>
    </location>
</feature>
<evidence type="ECO:0000313" key="13">
    <source>
        <dbReference type="EMBL" id="KAF5325890.1"/>
    </source>
</evidence>
<evidence type="ECO:0000256" key="8">
    <source>
        <dbReference type="PROSITE-ProRule" id="PRU10141"/>
    </source>
</evidence>
<dbReference type="CDD" id="cd17323">
    <property type="entry name" value="MFS_Tpo1_MDR_like"/>
    <property type="match status" value="1"/>
</dbReference>
<feature type="domain" description="Protein kinase" evidence="11">
    <location>
        <begin position="1040"/>
        <end position="1368"/>
    </location>
</feature>
<evidence type="ECO:0000313" key="14">
    <source>
        <dbReference type="Proteomes" id="UP000541558"/>
    </source>
</evidence>
<feature type="compositionally biased region" description="Low complexity" evidence="9">
    <location>
        <begin position="803"/>
        <end position="820"/>
    </location>
</feature>
<feature type="compositionally biased region" description="Polar residues" evidence="9">
    <location>
        <begin position="599"/>
        <end position="610"/>
    </location>
</feature>
<dbReference type="PROSITE" id="PS00108">
    <property type="entry name" value="PROTEIN_KINASE_ST"/>
    <property type="match status" value="1"/>
</dbReference>
<dbReference type="GO" id="GO:0005524">
    <property type="term" value="F:ATP binding"/>
    <property type="evidence" value="ECO:0007669"/>
    <property type="project" value="UniProtKB-UniRule"/>
</dbReference>
<name>A0A8H5BMF5_9AGAR</name>
<feature type="region of interest" description="Disordered" evidence="9">
    <location>
        <begin position="795"/>
        <end position="922"/>
    </location>
</feature>
<dbReference type="PANTHER" id="PTHR23502">
    <property type="entry name" value="MAJOR FACILITATOR SUPERFAMILY"/>
    <property type="match status" value="1"/>
</dbReference>
<feature type="transmembrane region" description="Helical" evidence="10">
    <location>
        <begin position="374"/>
        <end position="395"/>
    </location>
</feature>
<feature type="transmembrane region" description="Helical" evidence="10">
    <location>
        <begin position="188"/>
        <end position="213"/>
    </location>
</feature>
<dbReference type="Gene3D" id="3.30.200.20">
    <property type="entry name" value="Phosphorylase Kinase, domain 1"/>
    <property type="match status" value="1"/>
</dbReference>
<dbReference type="Pfam" id="PF07690">
    <property type="entry name" value="MFS_1"/>
    <property type="match status" value="1"/>
</dbReference>
<feature type="binding site" evidence="8">
    <location>
        <position position="1067"/>
    </location>
    <ligand>
        <name>ATP</name>
        <dbReference type="ChEBI" id="CHEBI:30616"/>
    </ligand>
</feature>
<keyword evidence="2" id="KW-0723">Serine/threonine-protein kinase</keyword>
<dbReference type="Proteomes" id="UP000541558">
    <property type="component" value="Unassembled WGS sequence"/>
</dbReference>
<accession>A0A8H5BMF5</accession>
<feature type="transmembrane region" description="Helical" evidence="10">
    <location>
        <begin position="334"/>
        <end position="353"/>
    </location>
</feature>
<dbReference type="Gene3D" id="1.10.510.10">
    <property type="entry name" value="Transferase(Phosphotransferase) domain 1"/>
    <property type="match status" value="1"/>
</dbReference>
<feature type="region of interest" description="Disordered" evidence="9">
    <location>
        <begin position="591"/>
        <end position="610"/>
    </location>
</feature>
<feature type="compositionally biased region" description="Low complexity" evidence="9">
    <location>
        <begin position="1448"/>
        <end position="1459"/>
    </location>
</feature>
<keyword evidence="6 10" id="KW-1133">Transmembrane helix</keyword>
<gene>
    <name evidence="13" type="ORF">D9611_001033</name>
</gene>
<dbReference type="PROSITE" id="PS50011">
    <property type="entry name" value="PROTEIN_KINASE_DOM"/>
    <property type="match status" value="1"/>
</dbReference>
<feature type="transmembrane region" description="Helical" evidence="10">
    <location>
        <begin position="130"/>
        <end position="148"/>
    </location>
</feature>
<feature type="region of interest" description="Disordered" evidence="9">
    <location>
        <begin position="1490"/>
        <end position="1517"/>
    </location>
</feature>
<dbReference type="PROSITE" id="PS00107">
    <property type="entry name" value="PROTEIN_KINASE_ATP"/>
    <property type="match status" value="1"/>
</dbReference>
<feature type="compositionally biased region" description="Polar residues" evidence="9">
    <location>
        <begin position="1460"/>
        <end position="1473"/>
    </location>
</feature>
<dbReference type="InterPro" id="IPR020846">
    <property type="entry name" value="MFS_dom"/>
</dbReference>
<dbReference type="GO" id="GO:0022857">
    <property type="term" value="F:transmembrane transporter activity"/>
    <property type="evidence" value="ECO:0007669"/>
    <property type="project" value="InterPro"/>
</dbReference>
<feature type="transmembrane region" description="Helical" evidence="10">
    <location>
        <begin position="154"/>
        <end position="176"/>
    </location>
</feature>
<dbReference type="SUPFAM" id="SSF103473">
    <property type="entry name" value="MFS general substrate transporter"/>
    <property type="match status" value="1"/>
</dbReference>
<dbReference type="InterPro" id="IPR036537">
    <property type="entry name" value="Adaptor_Cbl_N_dom_sf"/>
</dbReference>
<dbReference type="OrthoDB" id="1668230at2759"/>
<keyword evidence="7 10" id="KW-0472">Membrane</keyword>
<feature type="domain" description="Major facilitator superfamily (MFS) profile" evidence="12">
    <location>
        <begin position="64"/>
        <end position="496"/>
    </location>
</feature>
<evidence type="ECO:0000256" key="4">
    <source>
        <dbReference type="ARBA" id="ARBA00022741"/>
    </source>
</evidence>
<feature type="transmembrane region" description="Helical" evidence="10">
    <location>
        <begin position="219"/>
        <end position="240"/>
    </location>
</feature>
<keyword evidence="5 8" id="KW-0067">ATP-binding</keyword>